<proteinExistence type="predicted"/>
<keyword evidence="2" id="KW-1185">Reference proteome</keyword>
<evidence type="ECO:0000313" key="1">
    <source>
        <dbReference type="EMBL" id="CAE7247708.1"/>
    </source>
</evidence>
<dbReference type="AlphaFoldDB" id="A0A812LQG7"/>
<dbReference type="Proteomes" id="UP000601435">
    <property type="component" value="Unassembled WGS sequence"/>
</dbReference>
<dbReference type="OrthoDB" id="444321at2759"/>
<protein>
    <submittedName>
        <fullName evidence="1">B'ETA protein</fullName>
    </submittedName>
</protein>
<reference evidence="1" key="1">
    <citation type="submission" date="2021-02" db="EMBL/GenBank/DDBJ databases">
        <authorList>
            <person name="Dougan E. K."/>
            <person name="Rhodes N."/>
            <person name="Thang M."/>
            <person name="Chan C."/>
        </authorList>
    </citation>
    <scope>NUCLEOTIDE SEQUENCE</scope>
</reference>
<gene>
    <name evidence="1" type="primary">B'ETA</name>
    <name evidence="1" type="ORF">SNEC2469_LOCUS4923</name>
</gene>
<sequence length="166" mass="18692">MPLCGKGTARSSPLQRYAKSLAAKGPASPSKPPMQFPMYTLPVERLLEMGEIEPHEVLKERGLLVDFEESMGKAAFVSHQWVGQKHPDPEFKQLRVLQDALKHVLSKMPYICLDFFTELLVFGAKPLNTDEIRGEPLFIWYDYFSCPQLDLQNIGSLEGGLRNAQG</sequence>
<accession>A0A812LQG7</accession>
<evidence type="ECO:0000313" key="2">
    <source>
        <dbReference type="Proteomes" id="UP000601435"/>
    </source>
</evidence>
<dbReference type="EMBL" id="CAJNJA010009526">
    <property type="protein sequence ID" value="CAE7247708.1"/>
    <property type="molecule type" value="Genomic_DNA"/>
</dbReference>
<comment type="caution">
    <text evidence="1">The sequence shown here is derived from an EMBL/GenBank/DDBJ whole genome shotgun (WGS) entry which is preliminary data.</text>
</comment>
<name>A0A812LQG7_9DINO</name>
<organism evidence="1 2">
    <name type="scientific">Symbiodinium necroappetens</name>
    <dbReference type="NCBI Taxonomy" id="1628268"/>
    <lineage>
        <taxon>Eukaryota</taxon>
        <taxon>Sar</taxon>
        <taxon>Alveolata</taxon>
        <taxon>Dinophyceae</taxon>
        <taxon>Suessiales</taxon>
        <taxon>Symbiodiniaceae</taxon>
        <taxon>Symbiodinium</taxon>
    </lineage>
</organism>
<feature type="non-terminal residue" evidence="1">
    <location>
        <position position="166"/>
    </location>
</feature>